<protein>
    <submittedName>
        <fullName evidence="1">Rrf2 family transcriptional regulator</fullName>
    </submittedName>
</protein>
<dbReference type="PANTHER" id="PTHR33221:SF2">
    <property type="entry name" value="TRANSCRIPTIONAL REGULATOR"/>
    <property type="match status" value="1"/>
</dbReference>
<dbReference type="PROSITE" id="PS51197">
    <property type="entry name" value="HTH_RRF2_2"/>
    <property type="match status" value="1"/>
</dbReference>
<dbReference type="EMBL" id="JAULBC010000012">
    <property type="protein sequence ID" value="MEX6690987.1"/>
    <property type="molecule type" value="Genomic_DNA"/>
</dbReference>
<dbReference type="InterPro" id="IPR000944">
    <property type="entry name" value="Tscrpt_reg_Rrf2"/>
</dbReference>
<dbReference type="NCBIfam" id="TIGR00738">
    <property type="entry name" value="rrf2_super"/>
    <property type="match status" value="1"/>
</dbReference>
<dbReference type="Proteomes" id="UP001560573">
    <property type="component" value="Unassembled WGS sequence"/>
</dbReference>
<reference evidence="1 2" key="1">
    <citation type="submission" date="2023-07" db="EMBL/GenBank/DDBJ databases">
        <authorList>
            <person name="Lian W.-H."/>
        </authorList>
    </citation>
    <scope>NUCLEOTIDE SEQUENCE [LARGE SCALE GENOMIC DNA]</scope>
    <source>
        <strain evidence="1 2">SYSU DXS3180</strain>
    </source>
</reference>
<dbReference type="RefSeq" id="WP_369332403.1">
    <property type="nucleotide sequence ID" value="NZ_JAULBC010000012.1"/>
</dbReference>
<sequence>MLFSKTCEYGIRAAVYIASQHDKDYKIGITEICEKIEAPRHFTAKILQILTREGLVSSQKGVNGGFFMDEEQMNRPLIALVEAVEGTEALSRCGLGLRACSEKEPCPLHNKYKAIRTNIASMLTGITIGDMAKKLQKGSSFLKIA</sequence>
<keyword evidence="2" id="KW-1185">Reference proteome</keyword>
<evidence type="ECO:0000313" key="2">
    <source>
        <dbReference type="Proteomes" id="UP001560573"/>
    </source>
</evidence>
<dbReference type="Pfam" id="PF02082">
    <property type="entry name" value="Rrf2"/>
    <property type="match status" value="1"/>
</dbReference>
<dbReference type="InterPro" id="IPR036388">
    <property type="entry name" value="WH-like_DNA-bd_sf"/>
</dbReference>
<evidence type="ECO:0000313" key="1">
    <source>
        <dbReference type="EMBL" id="MEX6690987.1"/>
    </source>
</evidence>
<organism evidence="1 2">
    <name type="scientific">Danxiaibacter flavus</name>
    <dbReference type="NCBI Taxonomy" id="3049108"/>
    <lineage>
        <taxon>Bacteria</taxon>
        <taxon>Pseudomonadati</taxon>
        <taxon>Bacteroidota</taxon>
        <taxon>Chitinophagia</taxon>
        <taxon>Chitinophagales</taxon>
        <taxon>Chitinophagaceae</taxon>
        <taxon>Danxiaibacter</taxon>
    </lineage>
</organism>
<name>A0ABV3ZM84_9BACT</name>
<gene>
    <name evidence="1" type="ORF">QTN47_25990</name>
</gene>
<dbReference type="Gene3D" id="1.10.10.10">
    <property type="entry name" value="Winged helix-like DNA-binding domain superfamily/Winged helix DNA-binding domain"/>
    <property type="match status" value="1"/>
</dbReference>
<proteinExistence type="predicted"/>
<comment type="caution">
    <text evidence="1">The sequence shown here is derived from an EMBL/GenBank/DDBJ whole genome shotgun (WGS) entry which is preliminary data.</text>
</comment>
<accession>A0ABV3ZM84</accession>
<dbReference type="PANTHER" id="PTHR33221">
    <property type="entry name" value="WINGED HELIX-TURN-HELIX TRANSCRIPTIONAL REGULATOR, RRF2 FAMILY"/>
    <property type="match status" value="1"/>
</dbReference>
<dbReference type="InterPro" id="IPR036390">
    <property type="entry name" value="WH_DNA-bd_sf"/>
</dbReference>
<dbReference type="SUPFAM" id="SSF46785">
    <property type="entry name" value="Winged helix' DNA-binding domain"/>
    <property type="match status" value="1"/>
</dbReference>